<gene>
    <name evidence="1" type="ORF">CYMTET_52974</name>
</gene>
<proteinExistence type="predicted"/>
<dbReference type="AlphaFoldDB" id="A0AAE0BJP2"/>
<reference evidence="1 2" key="1">
    <citation type="journal article" date="2015" name="Genome Biol. Evol.">
        <title>Comparative Genomics of a Bacterivorous Green Alga Reveals Evolutionary Causalities and Consequences of Phago-Mixotrophic Mode of Nutrition.</title>
        <authorList>
            <person name="Burns J.A."/>
            <person name="Paasch A."/>
            <person name="Narechania A."/>
            <person name="Kim E."/>
        </authorList>
    </citation>
    <scope>NUCLEOTIDE SEQUENCE [LARGE SCALE GENOMIC DNA]</scope>
    <source>
        <strain evidence="1 2">PLY_AMNH</strain>
    </source>
</reference>
<evidence type="ECO:0000313" key="1">
    <source>
        <dbReference type="EMBL" id="KAK3236914.1"/>
    </source>
</evidence>
<organism evidence="1 2">
    <name type="scientific">Cymbomonas tetramitiformis</name>
    <dbReference type="NCBI Taxonomy" id="36881"/>
    <lineage>
        <taxon>Eukaryota</taxon>
        <taxon>Viridiplantae</taxon>
        <taxon>Chlorophyta</taxon>
        <taxon>Pyramimonadophyceae</taxon>
        <taxon>Pyramimonadales</taxon>
        <taxon>Pyramimonadaceae</taxon>
        <taxon>Cymbomonas</taxon>
    </lineage>
</organism>
<accession>A0AAE0BJP2</accession>
<sequence>MNAIWPSGDKVAFPTTQARLAQIRLVLRATAYALLRTRWEFRRVLPSSLKKFCDGLSVAHYAHLTFARYGTVGLGSRVFLQPVRVAWEYWCSSNFSLANNDSCEQTLLEEERSGASFESYAVASRLSSEQLQLFQLPAHVEGFNDEVAALQRCSATELRGCDKLVYL</sequence>
<comment type="caution">
    <text evidence="1">The sequence shown here is derived from an EMBL/GenBank/DDBJ whole genome shotgun (WGS) entry which is preliminary data.</text>
</comment>
<evidence type="ECO:0000313" key="2">
    <source>
        <dbReference type="Proteomes" id="UP001190700"/>
    </source>
</evidence>
<name>A0AAE0BJP2_9CHLO</name>
<protein>
    <submittedName>
        <fullName evidence="1">Uncharacterized protein</fullName>
    </submittedName>
</protein>
<keyword evidence="2" id="KW-1185">Reference proteome</keyword>
<dbReference type="Proteomes" id="UP001190700">
    <property type="component" value="Unassembled WGS sequence"/>
</dbReference>
<dbReference type="EMBL" id="LGRX02034771">
    <property type="protein sequence ID" value="KAK3236914.1"/>
    <property type="molecule type" value="Genomic_DNA"/>
</dbReference>